<name>W9XA29_9EURO</name>
<dbReference type="PANTHER" id="PTHR37534:SF7">
    <property type="entry name" value="TRANSCRIPTIONAL ACTIVATOR PROTEIN UGA3"/>
    <property type="match status" value="1"/>
</dbReference>
<dbReference type="Proteomes" id="UP000019478">
    <property type="component" value="Unassembled WGS sequence"/>
</dbReference>
<dbReference type="eggNOG" id="ENOG502T50F">
    <property type="taxonomic scope" value="Eukaryota"/>
</dbReference>
<comment type="subcellular location">
    <subcellularLocation>
        <location evidence="1">Nucleus</location>
    </subcellularLocation>
</comment>
<dbReference type="GO" id="GO:0045944">
    <property type="term" value="P:positive regulation of transcription by RNA polymerase II"/>
    <property type="evidence" value="ECO:0007669"/>
    <property type="project" value="TreeGrafter"/>
</dbReference>
<dbReference type="InterPro" id="IPR021858">
    <property type="entry name" value="Fun_TF"/>
</dbReference>
<reference evidence="3 4" key="1">
    <citation type="submission" date="2013-03" db="EMBL/GenBank/DDBJ databases">
        <title>The Genome Sequence of Capronia epimyces CBS 606.96.</title>
        <authorList>
            <consortium name="The Broad Institute Genomics Platform"/>
            <person name="Cuomo C."/>
            <person name="de Hoog S."/>
            <person name="Gorbushina A."/>
            <person name="Walker B."/>
            <person name="Young S.K."/>
            <person name="Zeng Q."/>
            <person name="Gargeya S."/>
            <person name="Fitzgerald M."/>
            <person name="Haas B."/>
            <person name="Abouelleil A."/>
            <person name="Allen A.W."/>
            <person name="Alvarado L."/>
            <person name="Arachchi H.M."/>
            <person name="Berlin A.M."/>
            <person name="Chapman S.B."/>
            <person name="Gainer-Dewar J."/>
            <person name="Goldberg J."/>
            <person name="Griggs A."/>
            <person name="Gujja S."/>
            <person name="Hansen M."/>
            <person name="Howarth C."/>
            <person name="Imamovic A."/>
            <person name="Ireland A."/>
            <person name="Larimer J."/>
            <person name="McCowan C."/>
            <person name="Murphy C."/>
            <person name="Pearson M."/>
            <person name="Poon T.W."/>
            <person name="Priest M."/>
            <person name="Roberts A."/>
            <person name="Saif S."/>
            <person name="Shea T."/>
            <person name="Sisk P."/>
            <person name="Sykes S."/>
            <person name="Wortman J."/>
            <person name="Nusbaum C."/>
            <person name="Birren B."/>
        </authorList>
    </citation>
    <scope>NUCLEOTIDE SEQUENCE [LARGE SCALE GENOMIC DNA]</scope>
    <source>
        <strain evidence="3 4">CBS 606.96</strain>
    </source>
</reference>
<evidence type="ECO:0000313" key="3">
    <source>
        <dbReference type="EMBL" id="EXJ77078.1"/>
    </source>
</evidence>
<dbReference type="HOGENOM" id="CLU_031302_0_0_1"/>
<dbReference type="Pfam" id="PF11951">
    <property type="entry name" value="Fungal_trans_2"/>
    <property type="match status" value="1"/>
</dbReference>
<dbReference type="EMBL" id="AMGY01000011">
    <property type="protein sequence ID" value="EXJ77078.1"/>
    <property type="molecule type" value="Genomic_DNA"/>
</dbReference>
<dbReference type="PANTHER" id="PTHR37534">
    <property type="entry name" value="TRANSCRIPTIONAL ACTIVATOR PROTEIN UGA3"/>
    <property type="match status" value="1"/>
</dbReference>
<organism evidence="3 4">
    <name type="scientific">Capronia epimyces CBS 606.96</name>
    <dbReference type="NCBI Taxonomy" id="1182542"/>
    <lineage>
        <taxon>Eukaryota</taxon>
        <taxon>Fungi</taxon>
        <taxon>Dikarya</taxon>
        <taxon>Ascomycota</taxon>
        <taxon>Pezizomycotina</taxon>
        <taxon>Eurotiomycetes</taxon>
        <taxon>Chaetothyriomycetidae</taxon>
        <taxon>Chaetothyriales</taxon>
        <taxon>Herpotrichiellaceae</taxon>
        <taxon>Capronia</taxon>
    </lineage>
</organism>
<sequence length="419" mass="47622">MHDTNNDTNAVIDFRHVSGILSTYDGEGNPYRKLSVFALSSPVVLHTLVAIATEWMFNQGGTRAQVTVARQNRALRSLRQTLSSLVDESPAGKPADRRLTHSKTPFSPHEAALAACLLQVAQVVFSGGTSAEAHLNCSIYLLRELDYIAQPVTSFVARLLTQRFAILDVTAALLHRTRPRAPLSFWMYQVNEDLDFSEPSMHQMTGCPQPVLSALAHIAHLASDLRQFPERKSHILMEGYRLESRLRCWALRRFPEKASFYSDLSHDNEDIQRRFPLASKFHLELVNECFYWLAHLLLQRRIYRDATTSDRVQQTVKTVFGLMKSIPPTSGPASSLPVPFYMVAREAVSDQDRSWVRGMHTSMINVYRNKSRGPMMAMTEEIWRHADLRREASGASQFSNEEDEAQLIALETKNRQFIF</sequence>
<evidence type="ECO:0000256" key="1">
    <source>
        <dbReference type="ARBA" id="ARBA00004123"/>
    </source>
</evidence>
<dbReference type="AlphaFoldDB" id="W9XA29"/>
<dbReference type="GO" id="GO:0003700">
    <property type="term" value="F:DNA-binding transcription factor activity"/>
    <property type="evidence" value="ECO:0007669"/>
    <property type="project" value="TreeGrafter"/>
</dbReference>
<keyword evidence="2" id="KW-0539">Nucleus</keyword>
<accession>W9XA29</accession>
<gene>
    <name evidence="3" type="ORF">A1O3_10236</name>
</gene>
<evidence type="ECO:0000256" key="2">
    <source>
        <dbReference type="ARBA" id="ARBA00023242"/>
    </source>
</evidence>
<evidence type="ECO:0008006" key="5">
    <source>
        <dbReference type="Google" id="ProtNLM"/>
    </source>
</evidence>
<dbReference type="GO" id="GO:0000976">
    <property type="term" value="F:transcription cis-regulatory region binding"/>
    <property type="evidence" value="ECO:0007669"/>
    <property type="project" value="TreeGrafter"/>
</dbReference>
<comment type="caution">
    <text evidence="3">The sequence shown here is derived from an EMBL/GenBank/DDBJ whole genome shotgun (WGS) entry which is preliminary data.</text>
</comment>
<keyword evidence="4" id="KW-1185">Reference proteome</keyword>
<evidence type="ECO:0000313" key="4">
    <source>
        <dbReference type="Proteomes" id="UP000019478"/>
    </source>
</evidence>
<dbReference type="GO" id="GO:0005634">
    <property type="term" value="C:nucleus"/>
    <property type="evidence" value="ECO:0007669"/>
    <property type="project" value="UniProtKB-SubCell"/>
</dbReference>
<dbReference type="RefSeq" id="XP_007738516.1">
    <property type="nucleotide sequence ID" value="XM_007740326.1"/>
</dbReference>
<dbReference type="GeneID" id="19174316"/>
<protein>
    <recommendedName>
        <fullName evidence="5">Transcription factor domain-containing protein</fullName>
    </recommendedName>
</protein>
<dbReference type="OrthoDB" id="4116727at2759"/>
<dbReference type="STRING" id="1182542.W9XA29"/>
<proteinExistence type="predicted"/>